<dbReference type="EMBL" id="LAZR01034994">
    <property type="protein sequence ID" value="KKL28726.1"/>
    <property type="molecule type" value="Genomic_DNA"/>
</dbReference>
<dbReference type="GO" id="GO:0008408">
    <property type="term" value="F:3'-5' exonuclease activity"/>
    <property type="evidence" value="ECO:0007669"/>
    <property type="project" value="InterPro"/>
</dbReference>
<proteinExistence type="predicted"/>
<sequence length="125" mass="14718">WNLSHAVAYTLISYWTAYLSTHYPAEFFCALLNQADAPKRTVLLNECRRRDITLKYPDWKYSGKGYIAMGKRIYIGMVGIKYIGEKTVDKIIEEWEQKIKDLQFSVGVFERWKKELLKGKEKCLV</sequence>
<dbReference type="AlphaFoldDB" id="A0A0F9EFX3"/>
<dbReference type="PANTHER" id="PTHR32294:SF0">
    <property type="entry name" value="DNA POLYMERASE III SUBUNIT ALPHA"/>
    <property type="match status" value="1"/>
</dbReference>
<name>A0A0F9EFX3_9ZZZZ</name>
<dbReference type="PANTHER" id="PTHR32294">
    <property type="entry name" value="DNA POLYMERASE III SUBUNIT ALPHA"/>
    <property type="match status" value="1"/>
</dbReference>
<gene>
    <name evidence="1" type="ORF">LCGC14_2372280</name>
</gene>
<organism evidence="1">
    <name type="scientific">marine sediment metagenome</name>
    <dbReference type="NCBI Taxonomy" id="412755"/>
    <lineage>
        <taxon>unclassified sequences</taxon>
        <taxon>metagenomes</taxon>
        <taxon>ecological metagenomes</taxon>
    </lineage>
</organism>
<dbReference type="GO" id="GO:0006260">
    <property type="term" value="P:DNA replication"/>
    <property type="evidence" value="ECO:0007669"/>
    <property type="project" value="InterPro"/>
</dbReference>
<dbReference type="Gene3D" id="1.10.150.870">
    <property type="match status" value="1"/>
</dbReference>
<reference evidence="1" key="1">
    <citation type="journal article" date="2015" name="Nature">
        <title>Complex archaea that bridge the gap between prokaryotes and eukaryotes.</title>
        <authorList>
            <person name="Spang A."/>
            <person name="Saw J.H."/>
            <person name="Jorgensen S.L."/>
            <person name="Zaremba-Niedzwiedzka K."/>
            <person name="Martijn J."/>
            <person name="Lind A.E."/>
            <person name="van Eijk R."/>
            <person name="Schleper C."/>
            <person name="Guy L."/>
            <person name="Ettema T.J."/>
        </authorList>
    </citation>
    <scope>NUCLEOTIDE SEQUENCE</scope>
</reference>
<evidence type="ECO:0008006" key="2">
    <source>
        <dbReference type="Google" id="ProtNLM"/>
    </source>
</evidence>
<dbReference type="InterPro" id="IPR004805">
    <property type="entry name" value="DnaE2/DnaE/PolC"/>
</dbReference>
<evidence type="ECO:0000313" key="1">
    <source>
        <dbReference type="EMBL" id="KKL28726.1"/>
    </source>
</evidence>
<comment type="caution">
    <text evidence="1">The sequence shown here is derived from an EMBL/GenBank/DDBJ whole genome shotgun (WGS) entry which is preliminary data.</text>
</comment>
<feature type="non-terminal residue" evidence="1">
    <location>
        <position position="1"/>
    </location>
</feature>
<accession>A0A0F9EFX3</accession>
<protein>
    <recommendedName>
        <fullName evidence="2">DNA polymerase helix-hairpin-helix motif domain-containing protein</fullName>
    </recommendedName>
</protein>